<dbReference type="SUPFAM" id="SSF52266">
    <property type="entry name" value="SGNH hydrolase"/>
    <property type="match status" value="2"/>
</dbReference>
<reference evidence="2" key="1">
    <citation type="journal article" date="2023" name="Int. J. Syst. Evol. Microbiol.">
        <title>&lt;i&gt;Holtiella tumoricola&lt;/i&gt; gen. nov. sp. nov., isolated from a human clinical sample.</title>
        <authorList>
            <person name="Allen-Vercoe E."/>
            <person name="Daigneault M.C."/>
            <person name="Vancuren S.J."/>
            <person name="Cochrane K."/>
            <person name="O'Neal L.L."/>
            <person name="Sankaranarayanan K."/>
            <person name="Lawson P.A."/>
        </authorList>
    </citation>
    <scope>NUCLEOTIDE SEQUENCE</scope>
    <source>
        <strain evidence="2">CC70A</strain>
    </source>
</reference>
<dbReference type="GO" id="GO:0004622">
    <property type="term" value="F:phosphatidylcholine lysophospholipase activity"/>
    <property type="evidence" value="ECO:0007669"/>
    <property type="project" value="TreeGrafter"/>
</dbReference>
<evidence type="ECO:0000313" key="3">
    <source>
        <dbReference type="Proteomes" id="UP001169242"/>
    </source>
</evidence>
<dbReference type="InterPro" id="IPR036514">
    <property type="entry name" value="SGNH_hydro_sf"/>
</dbReference>
<sequence length="452" mass="51115">MDLFNLESGNTWVFTGGINVQGGWHQTQGARNFIGHFEEHIRWEKRDNDHVGTRERYTINTAQAGQNIKSINEKFDTLVSMYQPKAVAFLAGPEDYHGKFETVSMFEEALKIFVEKVKQIGAVVILQTPVPAKEDDLNQQAHKCAQVMIEMAKEDHMIILIDHYNQCVTKGKSYSKGELDTLGHLEIGYQLMQGTIGDVTTFALDEVVETYQKGQSTLEENPYACSIKSLIQRDKDQPLRWLFIGDSITHGALHTHGYASFPQLFEQFLKDEYGRVGDVVINTAVSGATTKDQLENYKARFETYKKYVDVVFIMFGTNDCVSDVSLEDFRKNLYKIVKDIKEVGAIPVLRAPNPCLDAPSERGIRLIPYVEAIKECAKENEIILINHYDEWMQMGQVHLAMIKRGGWIAAGDESCIHPGAAGHLNMFHGAVKTLGLWNEKSQMLQLAYKLKV</sequence>
<protein>
    <submittedName>
        <fullName evidence="2">SGNH/GDSL hydrolase family protein</fullName>
    </submittedName>
</protein>
<keyword evidence="3" id="KW-1185">Reference proteome</keyword>
<evidence type="ECO:0000259" key="1">
    <source>
        <dbReference type="Pfam" id="PF13472"/>
    </source>
</evidence>
<feature type="domain" description="SGNH hydrolase-type esterase" evidence="1">
    <location>
        <begin position="243"/>
        <end position="423"/>
    </location>
</feature>
<dbReference type="EMBL" id="JAQIFT010000012">
    <property type="protein sequence ID" value="MDA3730366.1"/>
    <property type="molecule type" value="Genomic_DNA"/>
</dbReference>
<dbReference type="Proteomes" id="UP001169242">
    <property type="component" value="Unassembled WGS sequence"/>
</dbReference>
<proteinExistence type="predicted"/>
<gene>
    <name evidence="2" type="ORF">PBV87_02455</name>
</gene>
<accession>A0AA42IZQ6</accession>
<dbReference type="PANTHER" id="PTHR30383">
    <property type="entry name" value="THIOESTERASE 1/PROTEASE 1/LYSOPHOSPHOLIPASE L1"/>
    <property type="match status" value="1"/>
</dbReference>
<dbReference type="AlphaFoldDB" id="A0AA42IZQ6"/>
<dbReference type="Pfam" id="PF13472">
    <property type="entry name" value="Lipase_GDSL_2"/>
    <property type="match status" value="1"/>
</dbReference>
<organism evidence="2 3">
    <name type="scientific">Holtiella tumoricola</name>
    <dbReference type="NCBI Taxonomy" id="3018743"/>
    <lineage>
        <taxon>Bacteria</taxon>
        <taxon>Bacillati</taxon>
        <taxon>Bacillota</taxon>
        <taxon>Clostridia</taxon>
        <taxon>Lachnospirales</taxon>
        <taxon>Cellulosilyticaceae</taxon>
        <taxon>Holtiella</taxon>
    </lineage>
</organism>
<dbReference type="PANTHER" id="PTHR30383:SF5">
    <property type="entry name" value="SGNH HYDROLASE-TYPE ESTERASE DOMAIN-CONTAINING PROTEIN"/>
    <property type="match status" value="1"/>
</dbReference>
<dbReference type="InterPro" id="IPR051532">
    <property type="entry name" value="Ester_Hydrolysis_Enzymes"/>
</dbReference>
<dbReference type="InterPro" id="IPR013830">
    <property type="entry name" value="SGNH_hydro"/>
</dbReference>
<dbReference type="Gene3D" id="3.40.50.1110">
    <property type="entry name" value="SGNH hydrolase"/>
    <property type="match status" value="2"/>
</dbReference>
<comment type="caution">
    <text evidence="2">The sequence shown here is derived from an EMBL/GenBank/DDBJ whole genome shotgun (WGS) entry which is preliminary data.</text>
</comment>
<dbReference type="CDD" id="cd00229">
    <property type="entry name" value="SGNH_hydrolase"/>
    <property type="match status" value="1"/>
</dbReference>
<dbReference type="RefSeq" id="WP_271011019.1">
    <property type="nucleotide sequence ID" value="NZ_JAQIFT010000012.1"/>
</dbReference>
<evidence type="ECO:0000313" key="2">
    <source>
        <dbReference type="EMBL" id="MDA3730366.1"/>
    </source>
</evidence>
<name>A0AA42IZQ6_9FIRM</name>
<keyword evidence="2" id="KW-0378">Hydrolase</keyword>